<organism evidence="1 2">
    <name type="scientific">Arthrobacter gandavensis</name>
    <dbReference type="NCBI Taxonomy" id="169960"/>
    <lineage>
        <taxon>Bacteria</taxon>
        <taxon>Bacillati</taxon>
        <taxon>Actinomycetota</taxon>
        <taxon>Actinomycetes</taxon>
        <taxon>Micrococcales</taxon>
        <taxon>Micrococcaceae</taxon>
        <taxon>Arthrobacter</taxon>
    </lineage>
</organism>
<evidence type="ECO:0000313" key="1">
    <source>
        <dbReference type="EMBL" id="GAA1923738.1"/>
    </source>
</evidence>
<protein>
    <submittedName>
        <fullName evidence="1">Uncharacterized protein</fullName>
    </submittedName>
</protein>
<proteinExistence type="predicted"/>
<comment type="caution">
    <text evidence="1">The sequence shown here is derived from an EMBL/GenBank/DDBJ whole genome shotgun (WGS) entry which is preliminary data.</text>
</comment>
<gene>
    <name evidence="1" type="ORF">GCM10009688_31030</name>
</gene>
<accession>A0ABN2PJW1</accession>
<reference evidence="1 2" key="1">
    <citation type="journal article" date="2019" name="Int. J. Syst. Evol. Microbiol.">
        <title>The Global Catalogue of Microorganisms (GCM) 10K type strain sequencing project: providing services to taxonomists for standard genome sequencing and annotation.</title>
        <authorList>
            <consortium name="The Broad Institute Genomics Platform"/>
            <consortium name="The Broad Institute Genome Sequencing Center for Infectious Disease"/>
            <person name="Wu L."/>
            <person name="Ma J."/>
        </authorList>
    </citation>
    <scope>NUCLEOTIDE SEQUENCE [LARGE SCALE GENOMIC DNA]</scope>
    <source>
        <strain evidence="1 2">JCM 13316</strain>
    </source>
</reference>
<dbReference type="Proteomes" id="UP001500784">
    <property type="component" value="Unassembled WGS sequence"/>
</dbReference>
<dbReference type="EMBL" id="BAAALV010000007">
    <property type="protein sequence ID" value="GAA1923738.1"/>
    <property type="molecule type" value="Genomic_DNA"/>
</dbReference>
<name>A0ABN2PJW1_9MICC</name>
<evidence type="ECO:0000313" key="2">
    <source>
        <dbReference type="Proteomes" id="UP001500784"/>
    </source>
</evidence>
<sequence length="61" mass="6258">MAGQVFNRGVHEHPVRQCMQVGLEFTEPRSGIAVGGDGTNFDAGVAGEQAQDFAPGIAAGT</sequence>
<keyword evidence="2" id="KW-1185">Reference proteome</keyword>